<comment type="caution">
    <text evidence="2">The sequence shown here is derived from an EMBL/GenBank/DDBJ whole genome shotgun (WGS) entry which is preliminary data.</text>
</comment>
<name>A0ABV6ZSU8_9PROT</name>
<feature type="chain" id="PRO_5045455448" evidence="1">
    <location>
        <begin position="21"/>
        <end position="140"/>
    </location>
</feature>
<keyword evidence="1" id="KW-0732">Signal</keyword>
<sequence length="140" mass="14859">MIRTILVALAAVTIPAGAFAQGVGMREFPEQPRIGAPEQRASVERLRVVDVFAPGTGLVQLVIRGNEVITGAFIPISQMSQSEILQSQYASDGGIPNSTVVIDNETITVIQLTFPDGSVVFVVIHKESGTMTVIEDPDGP</sequence>
<proteinExistence type="predicted"/>
<keyword evidence="3" id="KW-1185">Reference proteome</keyword>
<dbReference type="EMBL" id="JBHRSV010000001">
    <property type="protein sequence ID" value="MFC2924492.1"/>
    <property type="molecule type" value="Genomic_DNA"/>
</dbReference>
<gene>
    <name evidence="2" type="ORF">ACFOOR_00065</name>
</gene>
<feature type="signal peptide" evidence="1">
    <location>
        <begin position="1"/>
        <end position="20"/>
    </location>
</feature>
<organism evidence="2 3">
    <name type="scientific">Hyphobacterium vulgare</name>
    <dbReference type="NCBI Taxonomy" id="1736751"/>
    <lineage>
        <taxon>Bacteria</taxon>
        <taxon>Pseudomonadati</taxon>
        <taxon>Pseudomonadota</taxon>
        <taxon>Alphaproteobacteria</taxon>
        <taxon>Maricaulales</taxon>
        <taxon>Maricaulaceae</taxon>
        <taxon>Hyphobacterium</taxon>
    </lineage>
</organism>
<reference evidence="3" key="1">
    <citation type="journal article" date="2019" name="Int. J. Syst. Evol. Microbiol.">
        <title>The Global Catalogue of Microorganisms (GCM) 10K type strain sequencing project: providing services to taxonomists for standard genome sequencing and annotation.</title>
        <authorList>
            <consortium name="The Broad Institute Genomics Platform"/>
            <consortium name="The Broad Institute Genome Sequencing Center for Infectious Disease"/>
            <person name="Wu L."/>
            <person name="Ma J."/>
        </authorList>
    </citation>
    <scope>NUCLEOTIDE SEQUENCE [LARGE SCALE GENOMIC DNA]</scope>
    <source>
        <strain evidence="3">KCTC 52487</strain>
    </source>
</reference>
<dbReference type="RefSeq" id="WP_343163791.1">
    <property type="nucleotide sequence ID" value="NZ_JBHRSV010000001.1"/>
</dbReference>
<dbReference type="Proteomes" id="UP001595379">
    <property type="component" value="Unassembled WGS sequence"/>
</dbReference>
<evidence type="ECO:0000313" key="3">
    <source>
        <dbReference type="Proteomes" id="UP001595379"/>
    </source>
</evidence>
<protein>
    <submittedName>
        <fullName evidence="2">Uncharacterized protein</fullName>
    </submittedName>
</protein>
<evidence type="ECO:0000313" key="2">
    <source>
        <dbReference type="EMBL" id="MFC2924492.1"/>
    </source>
</evidence>
<evidence type="ECO:0000256" key="1">
    <source>
        <dbReference type="SAM" id="SignalP"/>
    </source>
</evidence>
<accession>A0ABV6ZSU8</accession>